<protein>
    <submittedName>
        <fullName evidence="5">Glycosyltransferase family 25 protein</fullName>
    </submittedName>
</protein>
<accession>A0A8J7FHV5</accession>
<dbReference type="AlphaFoldDB" id="A0A8J7FHV5"/>
<comment type="caution">
    <text evidence="5">The sequence shown here is derived from an EMBL/GenBank/DDBJ whole genome shotgun (WGS) entry which is preliminary data.</text>
</comment>
<gene>
    <name evidence="5" type="ORF">INR99_09310</name>
</gene>
<name>A0A8J7FHV5_9NEIS</name>
<dbReference type="CDD" id="cd06532">
    <property type="entry name" value="Glyco_transf_25"/>
    <property type="match status" value="1"/>
</dbReference>
<sequence>MKLTDLLARIYVINLPERRDRRQQIGAELQRHGLAWQQGQVICWPAQRPDHADGFPTVGTRGCFLSHVAALEDATSLNEGYVLVLEDDAVLLPGLAEALPELAQLLADEQPELVYLGHCHVGGGQAPVTTAGFQPSSQPIEGAHAYLVRTTLLPRLLPYLHGCLERPAGHPQGGRLHYDAALTLFRQFNPDCHTWLAYPTLVEQRFSRSDIQPRWWYDRWPLLRTLAALAREFKQHHRHATGN</sequence>
<evidence type="ECO:0000313" key="5">
    <source>
        <dbReference type="EMBL" id="MBE9609550.1"/>
    </source>
</evidence>
<dbReference type="UniPathway" id="UPA00501"/>
<dbReference type="GO" id="GO:0009103">
    <property type="term" value="P:lipopolysaccharide biosynthetic process"/>
    <property type="evidence" value="ECO:0007669"/>
    <property type="project" value="UniProtKB-KW"/>
</dbReference>
<evidence type="ECO:0000313" key="6">
    <source>
        <dbReference type="Proteomes" id="UP000604481"/>
    </source>
</evidence>
<dbReference type="RefSeq" id="WP_194116071.1">
    <property type="nucleotide sequence ID" value="NZ_JADFUA010000004.1"/>
</dbReference>
<dbReference type="InterPro" id="IPR002654">
    <property type="entry name" value="Glyco_trans_25"/>
</dbReference>
<evidence type="ECO:0000256" key="3">
    <source>
        <dbReference type="ARBA" id="ARBA00022985"/>
    </source>
</evidence>
<dbReference type="UniPathway" id="UPA00820"/>
<dbReference type="Pfam" id="PF01755">
    <property type="entry name" value="Glyco_transf_25"/>
    <property type="match status" value="1"/>
</dbReference>
<feature type="domain" description="Glycosyl transferase family 25" evidence="4">
    <location>
        <begin position="57"/>
        <end position="104"/>
    </location>
</feature>
<proteinExistence type="predicted"/>
<comment type="pathway">
    <text evidence="1">Bacterial outer membrane biogenesis; lipooligosaccharide biosynthesis.</text>
</comment>
<keyword evidence="6" id="KW-1185">Reference proteome</keyword>
<evidence type="ECO:0000256" key="1">
    <source>
        <dbReference type="ARBA" id="ARBA00005068"/>
    </source>
</evidence>
<evidence type="ECO:0000256" key="2">
    <source>
        <dbReference type="ARBA" id="ARBA00005222"/>
    </source>
</evidence>
<reference evidence="5 6" key="1">
    <citation type="submission" date="2020-10" db="EMBL/GenBank/DDBJ databases">
        <title>The genome sequence of Chitinilyticum litopenaei 4Y14.</title>
        <authorList>
            <person name="Liu Y."/>
        </authorList>
    </citation>
    <scope>NUCLEOTIDE SEQUENCE [LARGE SCALE GENOMIC DNA]</scope>
    <source>
        <strain evidence="5 6">4Y14</strain>
    </source>
</reference>
<organism evidence="5 6">
    <name type="scientific">Chitinilyticum piscinae</name>
    <dbReference type="NCBI Taxonomy" id="2866724"/>
    <lineage>
        <taxon>Bacteria</taxon>
        <taxon>Pseudomonadati</taxon>
        <taxon>Pseudomonadota</taxon>
        <taxon>Betaproteobacteria</taxon>
        <taxon>Neisseriales</taxon>
        <taxon>Chitinibacteraceae</taxon>
        <taxon>Chitinilyticum</taxon>
    </lineage>
</organism>
<evidence type="ECO:0000259" key="4">
    <source>
        <dbReference type="Pfam" id="PF01755"/>
    </source>
</evidence>
<keyword evidence="3" id="KW-0448">Lipopolysaccharide biosynthesis</keyword>
<dbReference type="Proteomes" id="UP000604481">
    <property type="component" value="Unassembled WGS sequence"/>
</dbReference>
<comment type="pathway">
    <text evidence="2">Glycan metabolism; lacto-N-neotetraose biosynthesis.</text>
</comment>
<dbReference type="EMBL" id="JADFUA010000004">
    <property type="protein sequence ID" value="MBE9609550.1"/>
    <property type="molecule type" value="Genomic_DNA"/>
</dbReference>